<feature type="coiled-coil region" evidence="1">
    <location>
        <begin position="526"/>
        <end position="592"/>
    </location>
</feature>
<gene>
    <name evidence="4" type="ORF">TELCIR_06109</name>
</gene>
<evidence type="ECO:0000256" key="1">
    <source>
        <dbReference type="SAM" id="Coils"/>
    </source>
</evidence>
<feature type="region of interest" description="Disordered" evidence="2">
    <location>
        <begin position="350"/>
        <end position="374"/>
    </location>
</feature>
<accession>A0A2G9UNV1</accession>
<dbReference type="AlphaFoldDB" id="A0A2G9UNV1"/>
<reference evidence="4 5" key="1">
    <citation type="submission" date="2015-09" db="EMBL/GenBank/DDBJ databases">
        <title>Draft genome of the parasitic nematode Teladorsagia circumcincta isolate WARC Sus (inbred).</title>
        <authorList>
            <person name="Mitreva M."/>
        </authorList>
    </citation>
    <scope>NUCLEOTIDE SEQUENCE [LARGE SCALE GENOMIC DNA]</scope>
    <source>
        <strain evidence="4 5">S</strain>
    </source>
</reference>
<protein>
    <recommendedName>
        <fullName evidence="6">M protein repeat protein</fullName>
    </recommendedName>
</protein>
<dbReference type="EMBL" id="KZ345801">
    <property type="protein sequence ID" value="PIO71979.1"/>
    <property type="molecule type" value="Genomic_DNA"/>
</dbReference>
<feature type="coiled-coil region" evidence="1">
    <location>
        <begin position="416"/>
        <end position="499"/>
    </location>
</feature>
<feature type="coiled-coil region" evidence="1">
    <location>
        <begin position="173"/>
        <end position="207"/>
    </location>
</feature>
<evidence type="ECO:0000313" key="4">
    <source>
        <dbReference type="EMBL" id="PIO71979.1"/>
    </source>
</evidence>
<proteinExistence type="predicted"/>
<sequence>MYWIAFIALYPCFAALDQSLKLVVAEVSQPSRTATSPTNRALEGVHCCKRKVRELHASTASDLDKQLTEFTRCAAMMKKAIRHAEFKNNELRTKMAKEKDEVLEEVITKYEALSTTQIEVSLILHRGHMKGYVRMIPPDRASKKFYSHEKLDVSCHTVTERHWFGFAVTDKQLSEKTRQVQRLQDDLNQLRDRNEEMESAFARICNMTELSSVPQRLRTRSESPSYLHTVNDTVRRIRSAFSSKSAEVRDATSRVEQAEMEVNRLKKQIELHEKEKKSLRDVEKRKEAEATEREQKLSQMSHEVRRLTDRLQAAEEEKAMKETMLSTMQGTLATTHRTHKEFIESLMSSHRDELADRDRKHESDLEERLSEDTEETRIMREQLEHHQNLTKEKSNECAEVLKQVEEVKRHVHWWERDALLDDVSTLRNEIVTLNSRIAEAEGDAEKRRAEDEEKLSIMNDFRANFDRLTNEGKQKDVQIDDLKEQVKMLQAEIQEKDEFTKAERVRYEESSALKEKQLEDEWMSKLRKTQDELAHSEKLVKECEGRLDQLTRLHEKLMEEERTHSLENAELKEKLQELTTKHKNEMVDLVEQNTMDREEWENERQQVCRCILHLKNLVDAELSYLFG</sequence>
<keyword evidence="3" id="KW-0732">Signal</keyword>
<dbReference type="Proteomes" id="UP000230423">
    <property type="component" value="Unassembled WGS sequence"/>
</dbReference>
<organism evidence="4 5">
    <name type="scientific">Teladorsagia circumcincta</name>
    <name type="common">Brown stomach worm</name>
    <name type="synonym">Ostertagia circumcincta</name>
    <dbReference type="NCBI Taxonomy" id="45464"/>
    <lineage>
        <taxon>Eukaryota</taxon>
        <taxon>Metazoa</taxon>
        <taxon>Ecdysozoa</taxon>
        <taxon>Nematoda</taxon>
        <taxon>Chromadorea</taxon>
        <taxon>Rhabditida</taxon>
        <taxon>Rhabditina</taxon>
        <taxon>Rhabditomorpha</taxon>
        <taxon>Strongyloidea</taxon>
        <taxon>Trichostrongylidae</taxon>
        <taxon>Teladorsagia</taxon>
    </lineage>
</organism>
<evidence type="ECO:0000256" key="2">
    <source>
        <dbReference type="SAM" id="MobiDB-lite"/>
    </source>
</evidence>
<name>A0A2G9UNV1_TELCI</name>
<keyword evidence="5" id="KW-1185">Reference proteome</keyword>
<evidence type="ECO:0000256" key="3">
    <source>
        <dbReference type="SAM" id="SignalP"/>
    </source>
</evidence>
<feature type="signal peptide" evidence="3">
    <location>
        <begin position="1"/>
        <end position="19"/>
    </location>
</feature>
<evidence type="ECO:0000313" key="5">
    <source>
        <dbReference type="Proteomes" id="UP000230423"/>
    </source>
</evidence>
<feature type="region of interest" description="Disordered" evidence="2">
    <location>
        <begin position="274"/>
        <end position="305"/>
    </location>
</feature>
<feature type="chain" id="PRO_5013883553" description="M protein repeat protein" evidence="3">
    <location>
        <begin position="20"/>
        <end position="627"/>
    </location>
</feature>
<keyword evidence="1" id="KW-0175">Coiled coil</keyword>
<evidence type="ECO:0008006" key="6">
    <source>
        <dbReference type="Google" id="ProtNLM"/>
    </source>
</evidence>
<dbReference type="OrthoDB" id="3549872at2759"/>